<keyword evidence="1" id="KW-0813">Transport</keyword>
<keyword evidence="2" id="KW-0677">Repeat</keyword>
<reference evidence="3" key="3">
    <citation type="submission" date="2025-09" db="UniProtKB">
        <authorList>
            <consortium name="Ensembl"/>
        </authorList>
    </citation>
    <scope>IDENTIFICATION</scope>
</reference>
<dbReference type="Ensembl" id="ENSSHBT00005023192.1">
    <property type="protein sequence ID" value="ENSSHBP00005019411.1"/>
    <property type="gene ID" value="ENSSHBG00005016656.1"/>
</dbReference>
<dbReference type="InterPro" id="IPR016817">
    <property type="entry name" value="MannP-dilichol_defect-1"/>
</dbReference>
<dbReference type="OMA" id="HLQNQAG"/>
<reference evidence="3 4" key="1">
    <citation type="submission" date="2019-11" db="EMBL/GenBank/DDBJ databases">
        <title>Strigops habroptila (kakapo) genome, bStrHab1, primary haplotype, v2.</title>
        <authorList>
            <person name="Jarvis E.D."/>
            <person name="Howard J."/>
            <person name="Rhie A."/>
            <person name="Phillippy A."/>
            <person name="Korlach J."/>
            <person name="Digby A."/>
            <person name="Iorns D."/>
            <person name="Eason D."/>
            <person name="Robertson B."/>
            <person name="Raemaekers T."/>
            <person name="Howe K."/>
            <person name="Lewin H."/>
            <person name="Damas J."/>
            <person name="Hastie A."/>
            <person name="Tracey A."/>
            <person name="Chow W."/>
            <person name="Fedrigo O."/>
        </authorList>
    </citation>
    <scope>NUCLEOTIDE SEQUENCE [LARGE SCALE GENOMIC DNA]</scope>
</reference>
<evidence type="ECO:0000313" key="4">
    <source>
        <dbReference type="Proteomes" id="UP000472266"/>
    </source>
</evidence>
<dbReference type="Proteomes" id="UP000472266">
    <property type="component" value="Chromosome 15"/>
</dbReference>
<evidence type="ECO:0008006" key="5">
    <source>
        <dbReference type="Google" id="ProtNLM"/>
    </source>
</evidence>
<dbReference type="GeneTree" id="ENSGT00940000153916"/>
<organism evidence="3 4">
    <name type="scientific">Strigops habroptila</name>
    <name type="common">Kakapo</name>
    <dbReference type="NCBI Taxonomy" id="2489341"/>
    <lineage>
        <taxon>Eukaryota</taxon>
        <taxon>Metazoa</taxon>
        <taxon>Chordata</taxon>
        <taxon>Craniata</taxon>
        <taxon>Vertebrata</taxon>
        <taxon>Euteleostomi</taxon>
        <taxon>Archelosauria</taxon>
        <taxon>Archosauria</taxon>
        <taxon>Dinosauria</taxon>
        <taxon>Saurischia</taxon>
        <taxon>Theropoda</taxon>
        <taxon>Coelurosauria</taxon>
        <taxon>Aves</taxon>
        <taxon>Neognathae</taxon>
        <taxon>Neoaves</taxon>
        <taxon>Telluraves</taxon>
        <taxon>Australaves</taxon>
        <taxon>Psittaciformes</taxon>
        <taxon>Psittacidae</taxon>
        <taxon>Strigops</taxon>
    </lineage>
</organism>
<dbReference type="InParanoid" id="A0A672UVC5"/>
<accession>A0A672UVC5</accession>
<protein>
    <recommendedName>
        <fullName evidence="5">Solute carrier family 66 member 3</fullName>
    </recommendedName>
</protein>
<dbReference type="GO" id="GO:0009312">
    <property type="term" value="P:oligosaccharide biosynthetic process"/>
    <property type="evidence" value="ECO:0007669"/>
    <property type="project" value="TreeGrafter"/>
</dbReference>
<dbReference type="AlphaFoldDB" id="A0A672UVC5"/>
<dbReference type="PANTHER" id="PTHR12226:SF2">
    <property type="entry name" value="MANNOSE-P-DOLICHOL UTILIZATION DEFECT 1 PROTEIN"/>
    <property type="match status" value="1"/>
</dbReference>
<proteinExistence type="predicted"/>
<name>A0A672UVC5_STRHB</name>
<evidence type="ECO:0000313" key="3">
    <source>
        <dbReference type="Ensembl" id="ENSSHBP00005019411.1"/>
    </source>
</evidence>
<reference evidence="3" key="2">
    <citation type="submission" date="2025-08" db="UniProtKB">
        <authorList>
            <consortium name="Ensembl"/>
        </authorList>
    </citation>
    <scope>IDENTIFICATION</scope>
</reference>
<keyword evidence="4" id="KW-1185">Reference proteome</keyword>
<dbReference type="PANTHER" id="PTHR12226">
    <property type="entry name" value="MANNOSE-P-DOLICHOL UTILIZATION DEFECT 1 LEC35 -RELATED"/>
    <property type="match status" value="1"/>
</dbReference>
<sequence>MLLACVSMCEDTGGVFGAPPVKLLQVLRLLGARSGAGLSVPGVLLELLVLARSVACGCSRAFPFSAWNEALFLLLQAMTLGFLMQHLGDTRGEVNGVYGGRCWRLVTGYYWEPSSPPLPRPGLITFLQVANLPIVILSRLLQAATNYHQGHTGQLSGVTTTLLFGGAGCGSSLQDTGHPLLALTFTTSAACNGLPLGQLLYYGGGGC</sequence>
<evidence type="ECO:0000256" key="1">
    <source>
        <dbReference type="ARBA" id="ARBA00022448"/>
    </source>
</evidence>
<evidence type="ECO:0000256" key="2">
    <source>
        <dbReference type="ARBA" id="ARBA00022737"/>
    </source>
</evidence>